<dbReference type="Pfam" id="PF21368">
    <property type="entry name" value="AI2M-like_HNH"/>
    <property type="match status" value="1"/>
</dbReference>
<dbReference type="PANTHER" id="PTHR34047:SF8">
    <property type="entry name" value="PROTEIN YKFC"/>
    <property type="match status" value="1"/>
</dbReference>
<dbReference type="InterPro" id="IPR000477">
    <property type="entry name" value="RT_dom"/>
</dbReference>
<name>A0ABX0JHR3_9BACL</name>
<dbReference type="RefSeq" id="WP_166153575.1">
    <property type="nucleotide sequence ID" value="NZ_JAAOIW010000011.1"/>
</dbReference>
<dbReference type="InterPro" id="IPR049030">
    <property type="entry name" value="AI2M-like_HNH"/>
</dbReference>
<dbReference type="InterPro" id="IPR043502">
    <property type="entry name" value="DNA/RNA_pol_sf"/>
</dbReference>
<dbReference type="PANTHER" id="PTHR34047">
    <property type="entry name" value="NUCLEAR INTRON MATURASE 1, MITOCHONDRIAL-RELATED"/>
    <property type="match status" value="1"/>
</dbReference>
<dbReference type="Pfam" id="PF01348">
    <property type="entry name" value="Intron_maturas2"/>
    <property type="match status" value="1"/>
</dbReference>
<sequence length="614" mass="71627">MQMAKVILGILETTSREKQGYKFDRIYRNFFNPDFYLTAYGKIHAKEGNMTEGTDGTTVDGFSMDKINKVIATLKSETYYFKPARRTYIPKKKGGKRPLGIPSFMDKVVQENARAILQAIYEPSFSNNSHGFRPDKSCHTALKQIKREWTGVKWVIEGDIKGFFDNIDHVRMLQILSEKIEDGRFIELIRRMLTAGYMENWNFHNTYSGTPQGGIVSPILGNIYLDKLDKFIEGVIIPKYETRKAKRRNNPKYEAVNYVLRKKSEDIKGSGIPDELRRQWIKEYKNLKLSRRSIKTLDPMDSDFIRIKYVRYADDFVLGIIGNKDLAIKIKQEISDFLNTELKLSLSMEKTLITHFPDKHKPVNFLGYEIYSGKDDSFIVEKRDGRKARAINELPRLRMPSQVVYDKIAGFTKNGKAIHRMGWTSLDLAEIISKFSAEIRGLYNFYIMADNVAHQMGKFRYYHKSSLLKTIATKMKISTKQVVRKFRVENTIGLTIKRNHPKKDLIFKYYNDGFDKNDWIDNANMDADDTPNLLRIKARNGIVKRLLADRCEFCEYEGPGRKYEVHHVRKLKDLKKKYQGKKQPPSWVLQMITRNRKTLVLCVECHDKLHHNKL</sequence>
<dbReference type="Pfam" id="PF00078">
    <property type="entry name" value="RVT_1"/>
    <property type="match status" value="2"/>
</dbReference>
<dbReference type="EMBL" id="JAAOIW010000011">
    <property type="protein sequence ID" value="NHN33270.1"/>
    <property type="molecule type" value="Genomic_DNA"/>
</dbReference>
<protein>
    <recommendedName>
        <fullName evidence="1">Reverse transcriptase domain-containing protein</fullName>
    </recommendedName>
</protein>
<dbReference type="InterPro" id="IPR024937">
    <property type="entry name" value="Domain_X"/>
</dbReference>
<comment type="caution">
    <text evidence="2">The sequence shown here is derived from an EMBL/GenBank/DDBJ whole genome shotgun (WGS) entry which is preliminary data.</text>
</comment>
<proteinExistence type="predicted"/>
<dbReference type="CDD" id="cd01651">
    <property type="entry name" value="RT_G2_intron"/>
    <property type="match status" value="1"/>
</dbReference>
<dbReference type="PROSITE" id="PS50878">
    <property type="entry name" value="RT_POL"/>
    <property type="match status" value="1"/>
</dbReference>
<accession>A0ABX0JHR3</accession>
<reference evidence="2" key="1">
    <citation type="submission" date="2020-03" db="EMBL/GenBank/DDBJ databases">
        <title>Draft sequencing of Paenibacilllus sp. S3N08.</title>
        <authorList>
            <person name="Kim D.-U."/>
        </authorList>
    </citation>
    <scope>NUCLEOTIDE SEQUENCE</scope>
    <source>
        <strain evidence="2">S3N08</strain>
    </source>
</reference>
<keyword evidence="3" id="KW-1185">Reference proteome</keyword>
<organism evidence="2 3">
    <name type="scientific">Paenibacillus agricola</name>
    <dbReference type="NCBI Taxonomy" id="2716264"/>
    <lineage>
        <taxon>Bacteria</taxon>
        <taxon>Bacillati</taxon>
        <taxon>Bacillota</taxon>
        <taxon>Bacilli</taxon>
        <taxon>Bacillales</taxon>
        <taxon>Paenibacillaceae</taxon>
        <taxon>Paenibacillus</taxon>
    </lineage>
</organism>
<dbReference type="Proteomes" id="UP001165962">
    <property type="component" value="Unassembled WGS sequence"/>
</dbReference>
<evidence type="ECO:0000313" key="2">
    <source>
        <dbReference type="EMBL" id="NHN33270.1"/>
    </source>
</evidence>
<evidence type="ECO:0000259" key="1">
    <source>
        <dbReference type="PROSITE" id="PS50878"/>
    </source>
</evidence>
<gene>
    <name evidence="2" type="ORF">G9U52_25990</name>
</gene>
<dbReference type="SUPFAM" id="SSF56672">
    <property type="entry name" value="DNA/RNA polymerases"/>
    <property type="match status" value="1"/>
</dbReference>
<evidence type="ECO:0000313" key="3">
    <source>
        <dbReference type="Proteomes" id="UP001165962"/>
    </source>
</evidence>
<feature type="domain" description="Reverse transcriptase" evidence="1">
    <location>
        <begin position="70"/>
        <end position="370"/>
    </location>
</feature>
<dbReference type="InterPro" id="IPR051083">
    <property type="entry name" value="GrpII_Intron_Splice-Mob/Def"/>
</dbReference>